<dbReference type="Pfam" id="PF21825">
    <property type="entry name" value="crAss001_48"/>
    <property type="match status" value="1"/>
</dbReference>
<proteinExistence type="predicted"/>
<gene>
    <name evidence="1" type="ORF">CTTA_4942</name>
</gene>
<dbReference type="InterPro" id="IPR054052">
    <property type="entry name" value="Y16Q-like"/>
</dbReference>
<sequence>MSKIAITEQMVGRFLSWPLPTDFAPDCGITFTRSPHPGMSPTGTNLLHFGQAKAMLEHCMNGGTASASALPPHQQRVLDEKQDLDIRITRLDEFILRNALFRQLDPEEQARLRRQLDVMRELSVILGERISAF</sequence>
<organism evidence="1 2">
    <name type="scientific">Comamonas testosteroni</name>
    <name type="common">Pseudomonas testosteroni</name>
    <dbReference type="NCBI Taxonomy" id="285"/>
    <lineage>
        <taxon>Bacteria</taxon>
        <taxon>Pseudomonadati</taxon>
        <taxon>Pseudomonadota</taxon>
        <taxon>Betaproteobacteria</taxon>
        <taxon>Burkholderiales</taxon>
        <taxon>Comamonadaceae</taxon>
        <taxon>Comamonas</taxon>
    </lineage>
</organism>
<accession>A0A5A7MJE6</accession>
<evidence type="ECO:0000313" key="2">
    <source>
        <dbReference type="Proteomes" id="UP000323105"/>
    </source>
</evidence>
<reference evidence="1 2" key="1">
    <citation type="journal article" date="2019" name="Microbiol. Resour. Announc.">
        <title>Draft Genome Sequence of Comamonas testosteroni TA441, a Bacterium That Has a Cryptic Phenol Degradation Gene Cluster.</title>
        <authorList>
            <person name="Arai H."/>
            <person name="Ishii M."/>
        </authorList>
    </citation>
    <scope>NUCLEOTIDE SEQUENCE [LARGE SCALE GENOMIC DNA]</scope>
    <source>
        <strain evidence="1 2">TA441</strain>
    </source>
</reference>
<comment type="caution">
    <text evidence="1">The sequence shown here is derived from an EMBL/GenBank/DDBJ whole genome shotgun (WGS) entry which is preliminary data.</text>
</comment>
<evidence type="ECO:0000313" key="1">
    <source>
        <dbReference type="EMBL" id="GEQ77937.1"/>
    </source>
</evidence>
<name>A0A5A7MJE6_COMTE</name>
<dbReference type="EMBL" id="BKBW01000021">
    <property type="protein sequence ID" value="GEQ77937.1"/>
    <property type="molecule type" value="Genomic_DNA"/>
</dbReference>
<dbReference type="RefSeq" id="WP_238707832.1">
    <property type="nucleotide sequence ID" value="NZ_BKBW01000021.1"/>
</dbReference>
<protein>
    <submittedName>
        <fullName evidence="1">Uncharacterized protein</fullName>
    </submittedName>
</protein>
<dbReference type="AlphaFoldDB" id="A0A5A7MJE6"/>
<dbReference type="Proteomes" id="UP000323105">
    <property type="component" value="Unassembled WGS sequence"/>
</dbReference>